<dbReference type="InterPro" id="IPR013767">
    <property type="entry name" value="PAS_fold"/>
</dbReference>
<dbReference type="GO" id="GO:0046983">
    <property type="term" value="F:protein dimerization activity"/>
    <property type="evidence" value="ECO:0007669"/>
    <property type="project" value="InterPro"/>
</dbReference>
<dbReference type="Pfam" id="PF00989">
    <property type="entry name" value="PAS"/>
    <property type="match status" value="1"/>
</dbReference>
<dbReference type="GO" id="GO:0006355">
    <property type="term" value="P:regulation of DNA-templated transcription"/>
    <property type="evidence" value="ECO:0007669"/>
    <property type="project" value="InterPro"/>
</dbReference>
<dbReference type="Gene3D" id="3.30.565.10">
    <property type="entry name" value="Histidine kinase-like ATPase, C-terminal domain"/>
    <property type="match status" value="1"/>
</dbReference>
<dbReference type="SUPFAM" id="SSF55785">
    <property type="entry name" value="PYP-like sensor domain (PAS domain)"/>
    <property type="match status" value="1"/>
</dbReference>
<dbReference type="InterPro" id="IPR035965">
    <property type="entry name" value="PAS-like_dom_sf"/>
</dbReference>
<dbReference type="GO" id="GO:0000155">
    <property type="term" value="F:phosphorelay sensor kinase activity"/>
    <property type="evidence" value="ECO:0007669"/>
    <property type="project" value="InterPro"/>
</dbReference>
<reference evidence="6 7" key="1">
    <citation type="submission" date="2019-02" db="EMBL/GenBank/DDBJ databases">
        <title>Deep-cultivation of Planctomycetes and their phenomic and genomic characterization uncovers novel biology.</title>
        <authorList>
            <person name="Wiegand S."/>
            <person name="Jogler M."/>
            <person name="Boedeker C."/>
            <person name="Pinto D."/>
            <person name="Vollmers J."/>
            <person name="Rivas-Marin E."/>
            <person name="Kohn T."/>
            <person name="Peeters S.H."/>
            <person name="Heuer A."/>
            <person name="Rast P."/>
            <person name="Oberbeckmann S."/>
            <person name="Bunk B."/>
            <person name="Jeske O."/>
            <person name="Meyerdierks A."/>
            <person name="Storesund J.E."/>
            <person name="Kallscheuer N."/>
            <person name="Luecker S."/>
            <person name="Lage O.M."/>
            <person name="Pohl T."/>
            <person name="Merkel B.J."/>
            <person name="Hornburger P."/>
            <person name="Mueller R.-W."/>
            <person name="Bruemmer F."/>
            <person name="Labrenz M."/>
            <person name="Spormann A.M."/>
            <person name="Op den Camp H."/>
            <person name="Overmann J."/>
            <person name="Amann R."/>
            <person name="Jetten M.S.M."/>
            <person name="Mascher T."/>
            <person name="Medema M.H."/>
            <person name="Devos D.P."/>
            <person name="Kaster A.-K."/>
            <person name="Ovreas L."/>
            <person name="Rohde M."/>
            <person name="Galperin M.Y."/>
            <person name="Jogler C."/>
        </authorList>
    </citation>
    <scope>NUCLEOTIDE SEQUENCE [LARGE SCALE GENOMIC DNA]</scope>
    <source>
        <strain evidence="6 7">Poly30</strain>
    </source>
</reference>
<dbReference type="Gene3D" id="2.130.10.10">
    <property type="entry name" value="YVTN repeat-like/Quinoprotein amine dehydrogenase"/>
    <property type="match status" value="3"/>
</dbReference>
<dbReference type="SMART" id="SM00387">
    <property type="entry name" value="HATPase_c"/>
    <property type="match status" value="1"/>
</dbReference>
<dbReference type="SUPFAM" id="SSF55874">
    <property type="entry name" value="ATPase domain of HSP90 chaperone/DNA topoisomerase II/histidine kinase"/>
    <property type="match status" value="1"/>
</dbReference>
<keyword evidence="1 6" id="KW-0808">Transferase</keyword>
<dbReference type="InterPro" id="IPR013783">
    <property type="entry name" value="Ig-like_fold"/>
</dbReference>
<dbReference type="Pfam" id="PF07495">
    <property type="entry name" value="Y_Y_Y"/>
    <property type="match status" value="1"/>
</dbReference>
<sequence>MVGTTGGLARFDGARFETFLAADYPGLEGDRILALDCDSAGRIWIGPYLGAACIYEEGQFHPVCDAKVLHSVRQFHRSADGATWLVGDRLGRIRDDSLLVFDESHGLSASLVHRIVEDPNGTIWAASDQGVYRLDDAVFERVDERPSHWVMTDFDGFVWSQTHSGDLVPLNGPTVEPMALAEARIRGECEHGESRRLLATSQGIYVLTRKHDGSTGFQIRLSKSAEEMKGLRRSVSCLLSGPGHDLWIGTELDGLKYLESRYVELLPLTEEFPRSPVFHIHPLPGHRALVSGGDFGFAFILDERAERIPVEVLDPDDFHSLGAASTPAGTWLVTRGGLAKLEGLRVVPDRRWRGQAHSIAATQDGSIWLEIEGHLQQVVPPDGSSGDSKSFALPPWGVQAMCAVRGSLIIASRGQLMRLDQSSGHWDLLVDVGHTGIRQLRPGPGGEIWISTYGQGLCRLDSKGRLDQWSRAAGLPDPFLAWIAPLDESGDLWVNSNSGVIRVSIASLDAQAAGQVATIEAQSFRTPECNGVLGAALGSDAMALPTLEGLAIFRRSAVPPPSAAPRVLIRGPHVDGVPVDEKGRYHGRVNLRYEFTAPIYPTSERSSFQYRMVEFHEPWQEAGAAREVRFASLPSRTYTLEVRARTPASHWSLPVRSMTLEVSPYWHERLWTRWMLAGLGLFAIHRVFSRRTRKLRSRNHALTVEMEQRKAAEARLASSESRFRRLFHTAPSAIISWTPSGTLLDRNERADQLFAWGPSDVLDVRPAELFEDPELGRDTMHRAFVSSEDLSVVAMTKVGDFQTKRCRWQFASTRSESGEVTSIIAMISDLSRRDRDARTLTELRESLARAEESERSRIARELHDDLSQRLAALSIEAHLLDRRNDAEDHEFSLSVGSFQSEIDSVATHLHTLSRQLHPTIVDDLGLVAALRSECSRRNNTNSARVTMTVSNDVDTGPRETALGLFRIGQEAIRNAARHSGANVIDVNLEAVDDWLELSISDDGSGFDADESRSLSGIGLKSMRERARLAGGELSLHSNPGGGTCVRARVPRNADALRRALALREG</sequence>
<dbReference type="Proteomes" id="UP000320390">
    <property type="component" value="Chromosome"/>
</dbReference>
<evidence type="ECO:0000256" key="3">
    <source>
        <dbReference type="ARBA" id="ARBA00023012"/>
    </source>
</evidence>
<dbReference type="InterPro" id="IPR036890">
    <property type="entry name" value="HATPase_C_sf"/>
</dbReference>
<evidence type="ECO:0000259" key="5">
    <source>
        <dbReference type="PROSITE" id="PS50112"/>
    </source>
</evidence>
<dbReference type="InterPro" id="IPR000014">
    <property type="entry name" value="PAS"/>
</dbReference>
<evidence type="ECO:0000313" key="7">
    <source>
        <dbReference type="Proteomes" id="UP000320390"/>
    </source>
</evidence>
<dbReference type="Gene3D" id="1.20.5.1930">
    <property type="match status" value="1"/>
</dbReference>
<evidence type="ECO:0000256" key="2">
    <source>
        <dbReference type="ARBA" id="ARBA00022777"/>
    </source>
</evidence>
<dbReference type="Pfam" id="PF07730">
    <property type="entry name" value="HisKA_3"/>
    <property type="match status" value="1"/>
</dbReference>
<proteinExistence type="predicted"/>
<dbReference type="PANTHER" id="PTHR24421:SF58">
    <property type="entry name" value="SIGNAL TRANSDUCTION HISTIDINE-PROTEIN KINASE_PHOSPHATASE UHPB"/>
    <property type="match status" value="1"/>
</dbReference>
<feature type="domain" description="Histidine kinase" evidence="4">
    <location>
        <begin position="861"/>
        <end position="1053"/>
    </location>
</feature>
<dbReference type="Gene3D" id="2.60.40.10">
    <property type="entry name" value="Immunoglobulins"/>
    <property type="match status" value="1"/>
</dbReference>
<dbReference type="SMART" id="SM00091">
    <property type="entry name" value="PAS"/>
    <property type="match status" value="1"/>
</dbReference>
<gene>
    <name evidence="6" type="primary">nreB_3</name>
    <name evidence="6" type="ORF">Poly30_32080</name>
</gene>
<dbReference type="InterPro" id="IPR015943">
    <property type="entry name" value="WD40/YVTN_repeat-like_dom_sf"/>
</dbReference>
<dbReference type="InterPro" id="IPR011712">
    <property type="entry name" value="Sig_transdc_His_kin_sub3_dim/P"/>
</dbReference>
<dbReference type="PROSITE" id="PS50112">
    <property type="entry name" value="PAS"/>
    <property type="match status" value="1"/>
</dbReference>
<dbReference type="EMBL" id="CP036434">
    <property type="protein sequence ID" value="QDV07679.1"/>
    <property type="molecule type" value="Genomic_DNA"/>
</dbReference>
<keyword evidence="7" id="KW-1185">Reference proteome</keyword>
<keyword evidence="2 6" id="KW-0418">Kinase</keyword>
<dbReference type="InterPro" id="IPR005467">
    <property type="entry name" value="His_kinase_dom"/>
</dbReference>
<evidence type="ECO:0000313" key="6">
    <source>
        <dbReference type="EMBL" id="QDV07679.1"/>
    </source>
</evidence>
<accession>A0A518EUB6</accession>
<dbReference type="RefSeq" id="WP_419190238.1">
    <property type="nucleotide sequence ID" value="NZ_CP036434.1"/>
</dbReference>
<organism evidence="6 7">
    <name type="scientific">Saltatorellus ferox</name>
    <dbReference type="NCBI Taxonomy" id="2528018"/>
    <lineage>
        <taxon>Bacteria</taxon>
        <taxon>Pseudomonadati</taxon>
        <taxon>Planctomycetota</taxon>
        <taxon>Planctomycetia</taxon>
        <taxon>Planctomycetia incertae sedis</taxon>
        <taxon>Saltatorellus</taxon>
    </lineage>
</organism>
<keyword evidence="3" id="KW-0902">Two-component regulatory system</keyword>
<name>A0A518EUB6_9BACT</name>
<dbReference type="PROSITE" id="PS50109">
    <property type="entry name" value="HIS_KIN"/>
    <property type="match status" value="1"/>
</dbReference>
<dbReference type="PANTHER" id="PTHR24421">
    <property type="entry name" value="NITRATE/NITRITE SENSOR PROTEIN NARX-RELATED"/>
    <property type="match status" value="1"/>
</dbReference>
<dbReference type="EC" id="2.7.13.3" evidence="6"/>
<dbReference type="Gene3D" id="3.30.450.20">
    <property type="entry name" value="PAS domain"/>
    <property type="match status" value="1"/>
</dbReference>
<evidence type="ECO:0000259" key="4">
    <source>
        <dbReference type="PROSITE" id="PS50109"/>
    </source>
</evidence>
<dbReference type="InterPro" id="IPR050482">
    <property type="entry name" value="Sensor_HK_TwoCompSys"/>
</dbReference>
<dbReference type="SUPFAM" id="SSF63829">
    <property type="entry name" value="Calcium-dependent phosphotriesterase"/>
    <property type="match status" value="2"/>
</dbReference>
<dbReference type="GO" id="GO:0016020">
    <property type="term" value="C:membrane"/>
    <property type="evidence" value="ECO:0007669"/>
    <property type="project" value="InterPro"/>
</dbReference>
<dbReference type="Pfam" id="PF02518">
    <property type="entry name" value="HATPase_c"/>
    <property type="match status" value="1"/>
</dbReference>
<dbReference type="NCBIfam" id="TIGR00229">
    <property type="entry name" value="sensory_box"/>
    <property type="match status" value="1"/>
</dbReference>
<dbReference type="SUPFAM" id="SSF63825">
    <property type="entry name" value="YWTD domain"/>
    <property type="match status" value="1"/>
</dbReference>
<protein>
    <submittedName>
        <fullName evidence="6">Oxygen sensor histidine kinase NreB</fullName>
        <ecNumber evidence="6">2.7.13.3</ecNumber>
    </submittedName>
</protein>
<dbReference type="CDD" id="cd16917">
    <property type="entry name" value="HATPase_UhpB-NarQ-NarX-like"/>
    <property type="match status" value="1"/>
</dbReference>
<dbReference type="AlphaFoldDB" id="A0A518EUB6"/>
<evidence type="ECO:0000256" key="1">
    <source>
        <dbReference type="ARBA" id="ARBA00022679"/>
    </source>
</evidence>
<dbReference type="InterPro" id="IPR003594">
    <property type="entry name" value="HATPase_dom"/>
</dbReference>
<feature type="domain" description="PAS" evidence="5">
    <location>
        <begin position="719"/>
        <end position="763"/>
    </location>
</feature>
<dbReference type="InterPro" id="IPR011123">
    <property type="entry name" value="Y_Y_Y"/>
</dbReference>